<organism evidence="2 3">
    <name type="scientific">Parascaris equorum</name>
    <name type="common">Equine roundworm</name>
    <dbReference type="NCBI Taxonomy" id="6256"/>
    <lineage>
        <taxon>Eukaryota</taxon>
        <taxon>Metazoa</taxon>
        <taxon>Ecdysozoa</taxon>
        <taxon>Nematoda</taxon>
        <taxon>Chromadorea</taxon>
        <taxon>Rhabditida</taxon>
        <taxon>Spirurina</taxon>
        <taxon>Ascaridomorpha</taxon>
        <taxon>Ascaridoidea</taxon>
        <taxon>Ascarididae</taxon>
        <taxon>Parascaris</taxon>
    </lineage>
</organism>
<dbReference type="InterPro" id="IPR039877">
    <property type="entry name" value="TMEM131-like"/>
</dbReference>
<dbReference type="PANTHER" id="PTHR22050">
    <property type="entry name" value="RW1 PROTEIN HOMOLOG"/>
    <property type="match status" value="1"/>
</dbReference>
<dbReference type="Pfam" id="PF24501">
    <property type="entry name" value="Ig_TMEM131L_5"/>
    <property type="match status" value="1"/>
</dbReference>
<dbReference type="PANTHER" id="PTHR22050:SF0">
    <property type="entry name" value="TRANSMEMBRANE PROTEIN 131 HOMOLOG"/>
    <property type="match status" value="1"/>
</dbReference>
<reference evidence="3" key="1">
    <citation type="submission" date="2022-11" db="UniProtKB">
        <authorList>
            <consortium name="WormBaseParasite"/>
        </authorList>
    </citation>
    <scope>IDENTIFICATION</scope>
</reference>
<protein>
    <submittedName>
        <fullName evidence="3">Transmembrane protein 131-like conserved domain-containing protein</fullName>
    </submittedName>
</protein>
<dbReference type="AlphaFoldDB" id="A0A914REY1"/>
<accession>A0A914REY1</accession>
<evidence type="ECO:0000259" key="1">
    <source>
        <dbReference type="Pfam" id="PF24501"/>
    </source>
</evidence>
<feature type="domain" description="TMEM131L fifth Ig-like" evidence="1">
    <location>
        <begin position="64"/>
        <end position="108"/>
    </location>
</feature>
<dbReference type="Proteomes" id="UP000887564">
    <property type="component" value="Unplaced"/>
</dbReference>
<dbReference type="WBParaSite" id="PEQ_0000518101-mRNA-1">
    <property type="protein sequence ID" value="PEQ_0000518101-mRNA-1"/>
    <property type="gene ID" value="PEQ_0000518101"/>
</dbReference>
<name>A0A914REY1_PAREQ</name>
<keyword evidence="2" id="KW-1185">Reference proteome</keyword>
<proteinExistence type="predicted"/>
<dbReference type="GO" id="GO:0016020">
    <property type="term" value="C:membrane"/>
    <property type="evidence" value="ECO:0007669"/>
    <property type="project" value="TreeGrafter"/>
</dbReference>
<evidence type="ECO:0000313" key="2">
    <source>
        <dbReference type="Proteomes" id="UP000887564"/>
    </source>
</evidence>
<sequence>MEPVVLYGRGAHMDMQVEGRAARSKDPLMFEIQPHHLSDCHNPKRLTHKLFTTLTVKRSFTVINSGEVAFTIVNMSLNNIPCENRGFKILNCRPFTLAPNETHIVDIVTHLSTSESVELRIRSRELYISVIVGIVLS</sequence>
<evidence type="ECO:0000313" key="3">
    <source>
        <dbReference type="WBParaSite" id="PEQ_0000518101-mRNA-1"/>
    </source>
</evidence>
<dbReference type="InterPro" id="IPR055437">
    <property type="entry name" value="TMEM131L_Ig_5"/>
</dbReference>